<evidence type="ECO:0000256" key="2">
    <source>
        <dbReference type="ARBA" id="ARBA00005979"/>
    </source>
</evidence>
<evidence type="ECO:0000313" key="5">
    <source>
        <dbReference type="EMBL" id="ORM72128.1"/>
    </source>
</evidence>
<protein>
    <submittedName>
        <fullName evidence="5">Alkene reductase</fullName>
    </submittedName>
</protein>
<comment type="similarity">
    <text evidence="2">Belongs to the NADH:flavin oxidoreductase/NADH oxidase family.</text>
</comment>
<evidence type="ECO:0000259" key="4">
    <source>
        <dbReference type="Pfam" id="PF00724"/>
    </source>
</evidence>
<dbReference type="InterPro" id="IPR001155">
    <property type="entry name" value="OxRdtase_FMN_N"/>
</dbReference>
<comment type="cofactor">
    <cofactor evidence="1">
        <name>FMN</name>
        <dbReference type="ChEBI" id="CHEBI:58210"/>
    </cofactor>
</comment>
<dbReference type="PANTHER" id="PTHR22893">
    <property type="entry name" value="NADH OXIDOREDUCTASE-RELATED"/>
    <property type="match status" value="1"/>
</dbReference>
<keyword evidence="3" id="KW-0560">Oxidoreductase</keyword>
<evidence type="ECO:0000313" key="6">
    <source>
        <dbReference type="Proteomes" id="UP000193558"/>
    </source>
</evidence>
<sequence length="358" mass="39699">MAPTTRMRTLQGGIPGDLMTEYYRQRASRGGLLIAEATAVSPFANAYEDAPGIFTDEQQAGWQRLVEAVHARGSQIMLQLWHPGRQSLPELSSGRQPIAPSALIARETYGVVKNKQGAYEGKLFPVPRTLELDEIQLLMDELRQAALRARAAGFDGVELHAANGYLPEQFLLDSSNQRTDIYGGSRENRARFLLESVDVLTDVWGPGRVAVRISPSGIYGDMHDSDPAATFRYLAEQLNRSELAYLHIIEPRIVGPEDREAGHYAEPVASRDLRAFYQGKIIAAGGFKPEDAEDILSKNEADLIAFGRLFTSNPDLPERIRNAYPLAAYNREAFFGGDERGYTDFPTYQPLATKPLLV</sequence>
<dbReference type="GO" id="GO:0016628">
    <property type="term" value="F:oxidoreductase activity, acting on the CH-CH group of donors, NAD or NADP as acceptor"/>
    <property type="evidence" value="ECO:0007669"/>
    <property type="project" value="UniProtKB-ARBA"/>
</dbReference>
<evidence type="ECO:0000256" key="1">
    <source>
        <dbReference type="ARBA" id="ARBA00001917"/>
    </source>
</evidence>
<gene>
    <name evidence="5" type="ORF">HA51_03505</name>
</gene>
<dbReference type="FunFam" id="3.20.20.70:FF:000059">
    <property type="entry name" value="N-ethylmaleimide reductase, FMN-linked"/>
    <property type="match status" value="1"/>
</dbReference>
<dbReference type="SUPFAM" id="SSF51395">
    <property type="entry name" value="FMN-linked oxidoreductases"/>
    <property type="match status" value="1"/>
</dbReference>
<name>A0A1X1D640_9GAMM</name>
<dbReference type="EMBL" id="MLFR01000001">
    <property type="protein sequence ID" value="ORM72128.1"/>
    <property type="molecule type" value="Genomic_DNA"/>
</dbReference>
<feature type="domain" description="NADH:flavin oxidoreductase/NADH oxidase N-terminal" evidence="4">
    <location>
        <begin position="1"/>
        <end position="323"/>
    </location>
</feature>
<dbReference type="AlphaFoldDB" id="A0A1X1D640"/>
<dbReference type="Gene3D" id="3.20.20.70">
    <property type="entry name" value="Aldolase class I"/>
    <property type="match status" value="1"/>
</dbReference>
<accession>A0A1X1D640</accession>
<dbReference type="CDD" id="cd02933">
    <property type="entry name" value="OYE_like_FMN"/>
    <property type="match status" value="1"/>
</dbReference>
<reference evidence="5 6" key="1">
    <citation type="journal article" date="2017" name="Antonie Van Leeuwenhoek">
        <title>Phylogenomic resolution of the bacterial genus Pantoea and its relationship with Erwinia and Tatumella.</title>
        <authorList>
            <person name="Palmer M."/>
            <person name="Steenkamp E.T."/>
            <person name="Coetzee M.P."/>
            <person name="Chan W.Y."/>
            <person name="van Zyl E."/>
            <person name="De Maayer P."/>
            <person name="Coutinho T.A."/>
            <person name="Blom J."/>
            <person name="Smits T.H."/>
            <person name="Duffy B."/>
            <person name="Venter S.N."/>
        </authorList>
    </citation>
    <scope>NUCLEOTIDE SEQUENCE [LARGE SCALE GENOMIC DNA]</scope>
    <source>
        <strain evidence="5 6">LMG 26275</strain>
    </source>
</reference>
<dbReference type="InterPro" id="IPR045247">
    <property type="entry name" value="Oye-like"/>
</dbReference>
<dbReference type="InterPro" id="IPR013785">
    <property type="entry name" value="Aldolase_TIM"/>
</dbReference>
<dbReference type="GO" id="GO:0010181">
    <property type="term" value="F:FMN binding"/>
    <property type="evidence" value="ECO:0007669"/>
    <property type="project" value="InterPro"/>
</dbReference>
<organism evidence="5 6">
    <name type="scientific">Pantoea rwandensis</name>
    <dbReference type="NCBI Taxonomy" id="1076550"/>
    <lineage>
        <taxon>Bacteria</taxon>
        <taxon>Pseudomonadati</taxon>
        <taxon>Pseudomonadota</taxon>
        <taxon>Gammaproteobacteria</taxon>
        <taxon>Enterobacterales</taxon>
        <taxon>Erwiniaceae</taxon>
        <taxon>Pantoea</taxon>
    </lineage>
</organism>
<dbReference type="Proteomes" id="UP000193558">
    <property type="component" value="Unassembled WGS sequence"/>
</dbReference>
<dbReference type="PANTHER" id="PTHR22893:SF98">
    <property type="entry name" value="OXIDOREDUCTASE"/>
    <property type="match status" value="1"/>
</dbReference>
<evidence type="ECO:0000256" key="3">
    <source>
        <dbReference type="ARBA" id="ARBA00023002"/>
    </source>
</evidence>
<comment type="caution">
    <text evidence="5">The sequence shown here is derived from an EMBL/GenBank/DDBJ whole genome shotgun (WGS) entry which is preliminary data.</text>
</comment>
<dbReference type="Pfam" id="PF00724">
    <property type="entry name" value="Oxidored_FMN"/>
    <property type="match status" value="1"/>
</dbReference>
<proteinExistence type="inferred from homology"/>
<dbReference type="GO" id="GO:0005829">
    <property type="term" value="C:cytosol"/>
    <property type="evidence" value="ECO:0007669"/>
    <property type="project" value="TreeGrafter"/>
</dbReference>